<dbReference type="InterPro" id="IPR027417">
    <property type="entry name" value="P-loop_NTPase"/>
</dbReference>
<dbReference type="Gene3D" id="3.40.50.300">
    <property type="entry name" value="P-loop containing nucleotide triphosphate hydrolases"/>
    <property type="match status" value="1"/>
</dbReference>
<dbReference type="AlphaFoldDB" id="A0A316UUR7"/>
<evidence type="ECO:0000313" key="2">
    <source>
        <dbReference type="Proteomes" id="UP000245884"/>
    </source>
</evidence>
<dbReference type="EMBL" id="KZ819664">
    <property type="protein sequence ID" value="PWN29047.1"/>
    <property type="molecule type" value="Genomic_DNA"/>
</dbReference>
<keyword evidence="2" id="KW-1185">Reference proteome</keyword>
<dbReference type="RefSeq" id="XP_025363659.1">
    <property type="nucleotide sequence ID" value="XM_025503436.1"/>
</dbReference>
<organism evidence="1 2">
    <name type="scientific">Jaminaea rosea</name>
    <dbReference type="NCBI Taxonomy" id="1569628"/>
    <lineage>
        <taxon>Eukaryota</taxon>
        <taxon>Fungi</taxon>
        <taxon>Dikarya</taxon>
        <taxon>Basidiomycota</taxon>
        <taxon>Ustilaginomycotina</taxon>
        <taxon>Exobasidiomycetes</taxon>
        <taxon>Microstromatales</taxon>
        <taxon>Microstromatales incertae sedis</taxon>
        <taxon>Jaminaea</taxon>
    </lineage>
</organism>
<gene>
    <name evidence="1" type="ORF">BDZ90DRAFT_137941</name>
</gene>
<proteinExistence type="predicted"/>
<evidence type="ECO:0000313" key="1">
    <source>
        <dbReference type="EMBL" id="PWN29047.1"/>
    </source>
</evidence>
<accession>A0A316UUR7</accession>
<name>A0A316UUR7_9BASI</name>
<protein>
    <submittedName>
        <fullName evidence="1">Uncharacterized protein</fullName>
    </submittedName>
</protein>
<dbReference type="STRING" id="1569628.A0A316UUR7"/>
<dbReference type="OrthoDB" id="10253254at2759"/>
<dbReference type="Proteomes" id="UP000245884">
    <property type="component" value="Unassembled WGS sequence"/>
</dbReference>
<dbReference type="GeneID" id="37025259"/>
<sequence>MAATFWKPGTARPGSSLDRATEAEDFLDAGAAASQAGPSSSIHAQRQHLPIFKHRKAILYAVQTFPVTVVVGQTGCGKTTREQSTSQR</sequence>
<reference evidence="1 2" key="1">
    <citation type="journal article" date="2018" name="Mol. Biol. Evol.">
        <title>Broad Genomic Sampling Reveals a Smut Pathogenic Ancestry of the Fungal Clade Ustilaginomycotina.</title>
        <authorList>
            <person name="Kijpornyongpan T."/>
            <person name="Mondo S.J."/>
            <person name="Barry K."/>
            <person name="Sandor L."/>
            <person name="Lee J."/>
            <person name="Lipzen A."/>
            <person name="Pangilinan J."/>
            <person name="LaButti K."/>
            <person name="Hainaut M."/>
            <person name="Henrissat B."/>
            <person name="Grigoriev I.V."/>
            <person name="Spatafora J.W."/>
            <person name="Aime M.C."/>
        </authorList>
    </citation>
    <scope>NUCLEOTIDE SEQUENCE [LARGE SCALE GENOMIC DNA]</scope>
    <source>
        <strain evidence="1 2">MCA 5214</strain>
    </source>
</reference>